<gene>
    <name evidence="13" type="ORF">UFOVP1666_186</name>
    <name evidence="10" type="ORF">UFOVP867_141</name>
    <name evidence="11" type="ORF">UFOVP913_57</name>
    <name evidence="12" type="ORF">UFOVP993_110</name>
</gene>
<evidence type="ECO:0000256" key="5">
    <source>
        <dbReference type="ARBA" id="ARBA00022759"/>
    </source>
</evidence>
<dbReference type="CDD" id="cd00091">
    <property type="entry name" value="NUC"/>
    <property type="match status" value="1"/>
</dbReference>
<evidence type="ECO:0000256" key="4">
    <source>
        <dbReference type="ARBA" id="ARBA00022723"/>
    </source>
</evidence>
<dbReference type="PANTHER" id="PTHR13966:SF5">
    <property type="entry name" value="ENDONUCLEASE G, MITOCHONDRIAL"/>
    <property type="match status" value="1"/>
</dbReference>
<evidence type="ECO:0000259" key="9">
    <source>
        <dbReference type="SMART" id="SM00892"/>
    </source>
</evidence>
<dbReference type="PROSITE" id="PS01070">
    <property type="entry name" value="NUCLEASE_NON_SPEC"/>
    <property type="match status" value="1"/>
</dbReference>
<dbReference type="PANTHER" id="PTHR13966">
    <property type="entry name" value="ENDONUCLEASE RELATED"/>
    <property type="match status" value="1"/>
</dbReference>
<dbReference type="InterPro" id="IPR044929">
    <property type="entry name" value="DNA/RNA_non-sp_Endonuclease_sf"/>
</dbReference>
<comment type="cofactor">
    <cofactor evidence="1">
        <name>Mg(2+)</name>
        <dbReference type="ChEBI" id="CHEBI:18420"/>
    </cofactor>
</comment>
<dbReference type="EMBL" id="LR796858">
    <property type="protein sequence ID" value="CAB4170576.1"/>
    <property type="molecule type" value="Genomic_DNA"/>
</dbReference>
<dbReference type="SMART" id="SM00477">
    <property type="entry name" value="NUC"/>
    <property type="match status" value="1"/>
</dbReference>
<evidence type="ECO:0000313" key="12">
    <source>
        <dbReference type="EMBL" id="CAB4176979.1"/>
    </source>
</evidence>
<evidence type="ECO:0000256" key="2">
    <source>
        <dbReference type="ARBA" id="ARBA00010052"/>
    </source>
</evidence>
<evidence type="ECO:0000256" key="7">
    <source>
        <dbReference type="ARBA" id="ARBA00022842"/>
    </source>
</evidence>
<proteinExistence type="inferred from homology"/>
<evidence type="ECO:0000256" key="6">
    <source>
        <dbReference type="ARBA" id="ARBA00022801"/>
    </source>
</evidence>
<evidence type="ECO:0000313" key="10">
    <source>
        <dbReference type="EMBL" id="CAB4168105.1"/>
    </source>
</evidence>
<dbReference type="SMART" id="SM00892">
    <property type="entry name" value="Endonuclease_NS"/>
    <property type="match status" value="1"/>
</dbReference>
<dbReference type="GO" id="GO:0003676">
    <property type="term" value="F:nucleic acid binding"/>
    <property type="evidence" value="ECO:0007669"/>
    <property type="project" value="InterPro"/>
</dbReference>
<dbReference type="EMBL" id="LR796815">
    <property type="protein sequence ID" value="CAB4168105.1"/>
    <property type="molecule type" value="Genomic_DNA"/>
</dbReference>
<keyword evidence="3" id="KW-0540">Nuclease</keyword>
<keyword evidence="4" id="KW-0479">Metal-binding</keyword>
<evidence type="ECO:0000256" key="1">
    <source>
        <dbReference type="ARBA" id="ARBA00001946"/>
    </source>
</evidence>
<dbReference type="GO" id="GO:0016787">
    <property type="term" value="F:hydrolase activity"/>
    <property type="evidence" value="ECO:0007669"/>
    <property type="project" value="UniProtKB-KW"/>
</dbReference>
<reference evidence="13" key="1">
    <citation type="submission" date="2020-05" db="EMBL/GenBank/DDBJ databases">
        <authorList>
            <person name="Chiriac C."/>
            <person name="Salcher M."/>
            <person name="Ghai R."/>
            <person name="Kavagutti S V."/>
        </authorList>
    </citation>
    <scope>NUCLEOTIDE SEQUENCE</scope>
</reference>
<organism evidence="13">
    <name type="scientific">uncultured Caudovirales phage</name>
    <dbReference type="NCBI Taxonomy" id="2100421"/>
    <lineage>
        <taxon>Viruses</taxon>
        <taxon>Duplodnaviria</taxon>
        <taxon>Heunggongvirae</taxon>
        <taxon>Uroviricota</taxon>
        <taxon>Caudoviricetes</taxon>
        <taxon>Peduoviridae</taxon>
        <taxon>Maltschvirus</taxon>
        <taxon>Maltschvirus maltsch</taxon>
    </lineage>
</organism>
<evidence type="ECO:0000256" key="3">
    <source>
        <dbReference type="ARBA" id="ARBA00022722"/>
    </source>
</evidence>
<dbReference type="GO" id="GO:0046872">
    <property type="term" value="F:metal ion binding"/>
    <property type="evidence" value="ECO:0007669"/>
    <property type="project" value="UniProtKB-KW"/>
</dbReference>
<sequence>MKRLLATFAMLYCGLVIANPIDKQCPQHVVWGAPQIKKEGNNQYLCRVGYAVNYNYTTKVAYFVVETIKPEQLVKSVARQNDFREDPEIPAAHRSTLKDYQGSGLDRGHMAPAADFTYSEQAMSESFFLSNMMPQNPGNNRGIWKYLEENTRGWVEDHGQVYVITGTIFDADSKTMGSNVKVPSFVYKIIIDPKKSRAIAFMFPNIKLEPKTIGDYIVTIADIEKQTGINFSPAIPSSLASMEKTKASLSDWK</sequence>
<feature type="domain" description="DNA/RNA non-specific endonuclease/pyrophosphatase/phosphodiesterase" evidence="9">
    <location>
        <begin position="46"/>
        <end position="238"/>
    </location>
</feature>
<dbReference type="EMBL" id="LR797534">
    <property type="protein sequence ID" value="CAB4223369.1"/>
    <property type="molecule type" value="Genomic_DNA"/>
</dbReference>
<dbReference type="InterPro" id="IPR044925">
    <property type="entry name" value="His-Me_finger_sf"/>
</dbReference>
<name>A0A6J5T6Y2_9CAUD</name>
<keyword evidence="7" id="KW-0460">Magnesium</keyword>
<dbReference type="InterPro" id="IPR001604">
    <property type="entry name" value="Endo_G_ENPP1-like_dom"/>
</dbReference>
<keyword evidence="6" id="KW-0378">Hydrolase</keyword>
<dbReference type="InterPro" id="IPR018524">
    <property type="entry name" value="DNA/RNA_endonuclease_AS"/>
</dbReference>
<dbReference type="GO" id="GO:0004519">
    <property type="term" value="F:endonuclease activity"/>
    <property type="evidence" value="ECO:0007669"/>
    <property type="project" value="UniProtKB-KW"/>
</dbReference>
<evidence type="ECO:0000259" key="8">
    <source>
        <dbReference type="SMART" id="SM00477"/>
    </source>
</evidence>
<dbReference type="InterPro" id="IPR020821">
    <property type="entry name" value="ENPP1-3/EXOG-like_nuc-like"/>
</dbReference>
<dbReference type="Pfam" id="PF01223">
    <property type="entry name" value="Endonuclease_NS"/>
    <property type="match status" value="1"/>
</dbReference>
<dbReference type="InterPro" id="IPR040255">
    <property type="entry name" value="Non-specific_endonuclease"/>
</dbReference>
<feature type="domain" description="ENPP1-3/EXOG-like endonuclease/phosphodiesterase" evidence="8">
    <location>
        <begin position="47"/>
        <end position="238"/>
    </location>
</feature>
<accession>A0A6J5T6Y2</accession>
<comment type="similarity">
    <text evidence="2">Belongs to the DNA/RNA non-specific endonuclease family.</text>
</comment>
<dbReference type="Gene3D" id="3.40.570.10">
    <property type="entry name" value="Extracellular Endonuclease, subunit A"/>
    <property type="match status" value="1"/>
</dbReference>
<evidence type="ECO:0000313" key="11">
    <source>
        <dbReference type="EMBL" id="CAB4170576.1"/>
    </source>
</evidence>
<dbReference type="EMBL" id="LR796944">
    <property type="protein sequence ID" value="CAB4176979.1"/>
    <property type="molecule type" value="Genomic_DNA"/>
</dbReference>
<keyword evidence="5 13" id="KW-0255">Endonuclease</keyword>
<dbReference type="SUPFAM" id="SSF54060">
    <property type="entry name" value="His-Me finger endonucleases"/>
    <property type="match status" value="1"/>
</dbReference>
<evidence type="ECO:0000313" key="13">
    <source>
        <dbReference type="EMBL" id="CAB4223369.1"/>
    </source>
</evidence>
<protein>
    <submittedName>
        <fullName evidence="13">NUC1 DNA/RNA endonuclease G, NUC1</fullName>
    </submittedName>
</protein>